<dbReference type="GO" id="GO:0008716">
    <property type="term" value="F:D-alanine-D-alanine ligase activity"/>
    <property type="evidence" value="ECO:0007669"/>
    <property type="project" value="InterPro"/>
</dbReference>
<accession>A0A0F3MBD2</accession>
<evidence type="ECO:0000259" key="3">
    <source>
        <dbReference type="PROSITE" id="PS50975"/>
    </source>
</evidence>
<dbReference type="EMBL" id="LANO01000035">
    <property type="protein sequence ID" value="KJV51884.1"/>
    <property type="molecule type" value="Genomic_DNA"/>
</dbReference>
<dbReference type="PROSITE" id="PS50975">
    <property type="entry name" value="ATP_GRASP"/>
    <property type="match status" value="1"/>
</dbReference>
<dbReference type="InterPro" id="IPR011095">
    <property type="entry name" value="Dala_Dala_lig_C"/>
</dbReference>
<evidence type="ECO:0000313" key="5">
    <source>
        <dbReference type="Proteomes" id="UP000033769"/>
    </source>
</evidence>
<sequence>MECILSDIDNEVYVIELNTHPGMTSLSSYPEIAQYYGISFNELVERILITAKCD</sequence>
<keyword evidence="2" id="KW-0547">Nucleotide-binding</keyword>
<keyword evidence="1 4" id="KW-0436">Ligase</keyword>
<gene>
    <name evidence="4" type="ORF">OTSGILL_1932</name>
</gene>
<evidence type="ECO:0000256" key="1">
    <source>
        <dbReference type="ARBA" id="ARBA00022598"/>
    </source>
</evidence>
<dbReference type="Gene3D" id="3.30.470.20">
    <property type="entry name" value="ATP-grasp fold, B domain"/>
    <property type="match status" value="1"/>
</dbReference>
<dbReference type="AlphaFoldDB" id="A0A0F3MBD2"/>
<dbReference type="GO" id="GO:0046872">
    <property type="term" value="F:metal ion binding"/>
    <property type="evidence" value="ECO:0007669"/>
    <property type="project" value="InterPro"/>
</dbReference>
<dbReference type="SUPFAM" id="SSF56059">
    <property type="entry name" value="Glutathione synthetase ATP-binding domain-like"/>
    <property type="match status" value="1"/>
</dbReference>
<name>A0A0F3MBD2_ORITS</name>
<protein>
    <submittedName>
        <fullName evidence="4">D-ala D-ala ligase family protein</fullName>
    </submittedName>
</protein>
<evidence type="ECO:0000313" key="4">
    <source>
        <dbReference type="EMBL" id="KJV51884.1"/>
    </source>
</evidence>
<dbReference type="Proteomes" id="UP000033769">
    <property type="component" value="Unassembled WGS sequence"/>
</dbReference>
<dbReference type="PATRIC" id="fig|1359184.3.peg.1602"/>
<comment type="caution">
    <text evidence="4">The sequence shown here is derived from an EMBL/GenBank/DDBJ whole genome shotgun (WGS) entry which is preliminary data.</text>
</comment>
<dbReference type="GO" id="GO:0005524">
    <property type="term" value="F:ATP binding"/>
    <property type="evidence" value="ECO:0007669"/>
    <property type="project" value="UniProtKB-UniRule"/>
</dbReference>
<proteinExistence type="predicted"/>
<dbReference type="Pfam" id="PF07478">
    <property type="entry name" value="Dala_Dala_lig_C"/>
    <property type="match status" value="1"/>
</dbReference>
<evidence type="ECO:0000256" key="2">
    <source>
        <dbReference type="PROSITE-ProRule" id="PRU00409"/>
    </source>
</evidence>
<reference evidence="4 5" key="1">
    <citation type="submission" date="2015-02" db="EMBL/GenBank/DDBJ databases">
        <title>Genome Sequencing of Rickettsiales.</title>
        <authorList>
            <person name="Daugherty S.C."/>
            <person name="Su Q."/>
            <person name="Abolude K."/>
            <person name="Beier-Sexton M."/>
            <person name="Carlyon J.A."/>
            <person name="Carter R."/>
            <person name="Day N.P."/>
            <person name="Dumler S.J."/>
            <person name="Dyachenko V."/>
            <person name="Godinez A."/>
            <person name="Kurtti T.J."/>
            <person name="Lichay M."/>
            <person name="Mullins K.E."/>
            <person name="Ott S."/>
            <person name="Pappas-Brown V."/>
            <person name="Paris D.H."/>
            <person name="Patel P."/>
            <person name="Richards A.L."/>
            <person name="Sadzewicz L."/>
            <person name="Sears K."/>
            <person name="Seidman D."/>
            <person name="Sengamalay N."/>
            <person name="Stenos J."/>
            <person name="Tallon L.J."/>
            <person name="Vincent G."/>
            <person name="Fraser C.M."/>
            <person name="Munderloh U."/>
            <person name="Dunning-Hotopp J.C."/>
        </authorList>
    </citation>
    <scope>NUCLEOTIDE SEQUENCE [LARGE SCALE GENOMIC DNA]</scope>
    <source>
        <strain evidence="4 5">Gilliam</strain>
    </source>
</reference>
<organism evidence="4 5">
    <name type="scientific">Orientia tsutsugamushi str. Gilliam</name>
    <dbReference type="NCBI Taxonomy" id="1359184"/>
    <lineage>
        <taxon>Bacteria</taxon>
        <taxon>Pseudomonadati</taxon>
        <taxon>Pseudomonadota</taxon>
        <taxon>Alphaproteobacteria</taxon>
        <taxon>Rickettsiales</taxon>
        <taxon>Rickettsiaceae</taxon>
        <taxon>Rickettsieae</taxon>
        <taxon>Orientia</taxon>
    </lineage>
</organism>
<keyword evidence="2" id="KW-0067">ATP-binding</keyword>
<dbReference type="InterPro" id="IPR011761">
    <property type="entry name" value="ATP-grasp"/>
</dbReference>
<feature type="domain" description="ATP-grasp" evidence="3">
    <location>
        <begin position="9"/>
        <end position="49"/>
    </location>
</feature>